<reference evidence="1 2" key="1">
    <citation type="submission" date="2018-04" db="EMBL/GenBank/DDBJ databases">
        <authorList>
            <person name="Vogel A."/>
        </authorList>
    </citation>
    <scope>NUCLEOTIDE SEQUENCE [LARGE SCALE GENOMIC DNA]</scope>
</reference>
<dbReference type="Proteomes" id="UP000595140">
    <property type="component" value="Unassembled WGS sequence"/>
</dbReference>
<accession>A0A484NIS9</accession>
<gene>
    <name evidence="1" type="ORF">CCAM_LOCUS42776</name>
</gene>
<evidence type="ECO:0000313" key="2">
    <source>
        <dbReference type="Proteomes" id="UP000595140"/>
    </source>
</evidence>
<proteinExistence type="predicted"/>
<dbReference type="EMBL" id="OOIL02006718">
    <property type="protein sequence ID" value="VFR01001.1"/>
    <property type="molecule type" value="Genomic_DNA"/>
</dbReference>
<protein>
    <submittedName>
        <fullName evidence="1">Uncharacterized protein</fullName>
    </submittedName>
</protein>
<organism evidence="1 2">
    <name type="scientific">Cuscuta campestris</name>
    <dbReference type="NCBI Taxonomy" id="132261"/>
    <lineage>
        <taxon>Eukaryota</taxon>
        <taxon>Viridiplantae</taxon>
        <taxon>Streptophyta</taxon>
        <taxon>Embryophyta</taxon>
        <taxon>Tracheophyta</taxon>
        <taxon>Spermatophyta</taxon>
        <taxon>Magnoliopsida</taxon>
        <taxon>eudicotyledons</taxon>
        <taxon>Gunneridae</taxon>
        <taxon>Pentapetalae</taxon>
        <taxon>asterids</taxon>
        <taxon>lamiids</taxon>
        <taxon>Solanales</taxon>
        <taxon>Convolvulaceae</taxon>
        <taxon>Cuscuteae</taxon>
        <taxon>Cuscuta</taxon>
        <taxon>Cuscuta subgen. Grammica</taxon>
        <taxon>Cuscuta sect. Cleistogrammica</taxon>
    </lineage>
</organism>
<dbReference type="AlphaFoldDB" id="A0A484NIS9"/>
<keyword evidence="2" id="KW-1185">Reference proteome</keyword>
<evidence type="ECO:0000313" key="1">
    <source>
        <dbReference type="EMBL" id="VFR01001.1"/>
    </source>
</evidence>
<name>A0A484NIS9_9ASTE</name>
<sequence>MFSPSGVTVTAVAAVDPTKVVTTADPIVMIDLANLMVIVDSSITLDLKGTTIEPICTAPILIEERGGYRKSLGLFCQNPCCCLIDRGRRLLDCDLPCRQTEGGRGRSSQTLVLPLCPIGQGTGAEGGLHQPGSPPSSLVCRR</sequence>